<evidence type="ECO:0000313" key="6">
    <source>
        <dbReference type="EMBL" id="KAK2195600.1"/>
    </source>
</evidence>
<evidence type="ECO:0000256" key="1">
    <source>
        <dbReference type="ARBA" id="ARBA00004141"/>
    </source>
</evidence>
<organism evidence="6 7">
    <name type="scientific">Babesia duncani</name>
    <dbReference type="NCBI Taxonomy" id="323732"/>
    <lineage>
        <taxon>Eukaryota</taxon>
        <taxon>Sar</taxon>
        <taxon>Alveolata</taxon>
        <taxon>Apicomplexa</taxon>
        <taxon>Aconoidasida</taxon>
        <taxon>Piroplasmida</taxon>
        <taxon>Babesiidae</taxon>
        <taxon>Babesia</taxon>
    </lineage>
</organism>
<dbReference type="Pfam" id="PF03619">
    <property type="entry name" value="Solute_trans_a"/>
    <property type="match status" value="1"/>
</dbReference>
<feature type="transmembrane region" description="Helical" evidence="5">
    <location>
        <begin position="149"/>
        <end position="166"/>
    </location>
</feature>
<evidence type="ECO:0000256" key="5">
    <source>
        <dbReference type="SAM" id="Phobius"/>
    </source>
</evidence>
<keyword evidence="4 5" id="KW-0472">Membrane</keyword>
<protein>
    <submittedName>
        <fullName evidence="6">Organic solute transporter subunit alpha-Transmembrane protein 184</fullName>
    </submittedName>
</protein>
<feature type="transmembrane region" description="Helical" evidence="5">
    <location>
        <begin position="12"/>
        <end position="33"/>
    </location>
</feature>
<feature type="transmembrane region" description="Helical" evidence="5">
    <location>
        <begin position="45"/>
        <end position="66"/>
    </location>
</feature>
<dbReference type="EMBL" id="JALLKP010000004">
    <property type="protein sequence ID" value="KAK2195600.1"/>
    <property type="molecule type" value="Genomic_DNA"/>
</dbReference>
<dbReference type="KEGG" id="bdw:94337574"/>
<dbReference type="InterPro" id="IPR005178">
    <property type="entry name" value="Ostalpha/TMEM184C"/>
</dbReference>
<proteinExistence type="predicted"/>
<keyword evidence="3 5" id="KW-1133">Transmembrane helix</keyword>
<feature type="transmembrane region" description="Helical" evidence="5">
    <location>
        <begin position="211"/>
        <end position="236"/>
    </location>
</feature>
<feature type="transmembrane region" description="Helical" evidence="5">
    <location>
        <begin position="242"/>
        <end position="260"/>
    </location>
</feature>
<keyword evidence="7" id="KW-1185">Reference proteome</keyword>
<dbReference type="PANTHER" id="PTHR23423">
    <property type="entry name" value="ORGANIC SOLUTE TRANSPORTER-RELATED"/>
    <property type="match status" value="1"/>
</dbReference>
<reference evidence="6" key="1">
    <citation type="journal article" date="2023" name="Nat. Microbiol.">
        <title>Babesia duncani multi-omics identifies virulence factors and drug targets.</title>
        <authorList>
            <person name="Singh P."/>
            <person name="Lonardi S."/>
            <person name="Liang Q."/>
            <person name="Vydyam P."/>
            <person name="Khabirova E."/>
            <person name="Fang T."/>
            <person name="Gihaz S."/>
            <person name="Thekkiniath J."/>
            <person name="Munshi M."/>
            <person name="Abel S."/>
            <person name="Ciampossin L."/>
            <person name="Batugedara G."/>
            <person name="Gupta M."/>
            <person name="Lu X.M."/>
            <person name="Lenz T."/>
            <person name="Chakravarty S."/>
            <person name="Cornillot E."/>
            <person name="Hu Y."/>
            <person name="Ma W."/>
            <person name="Gonzalez L.M."/>
            <person name="Sanchez S."/>
            <person name="Estrada K."/>
            <person name="Sanchez-Flores A."/>
            <person name="Montero E."/>
            <person name="Harb O.S."/>
            <person name="Le Roch K.G."/>
            <person name="Mamoun C.B."/>
        </authorList>
    </citation>
    <scope>NUCLEOTIDE SEQUENCE</scope>
    <source>
        <strain evidence="6">WA1</strain>
    </source>
</reference>
<keyword evidence="2 5" id="KW-0812">Transmembrane</keyword>
<sequence length="402" mass="45604">MLADFLHSYWMYCLVTVCLLPSLWISLFTLAQHLLHYTTHRLQCYVVRILVFVPIYGVITFMLLCIQSAANVLEMLRNIWEGLLIHSFLCLMMEYCGGETACGAAISRDPAVIKHAWPVNKMRFCGLNEDIPLNVGFVKRCRLGTMQYAFVRPLLAIFSLCLQPFGLADSAIFSIVYTLIVNFSVYLALYVLGLFYLAIRKLPGLARANCIAKFFALKMCVVFTFYQTYAIIWFSALPYETAQLFGTFLVLVELPLFAILQRVAYDIGEFKNAKPIEIDLGTLPTEEKPAPPIASKTSFWGHVMGYDRDDLNLATTPEGLLSMLTNAKSALDISDMFRDLYYSCSERYRQHSQLLAYESAPQEVDNEAPESTPKANFAEFEKAQAAMTQDERAKPLSRLEFL</sequence>
<evidence type="ECO:0000256" key="3">
    <source>
        <dbReference type="ARBA" id="ARBA00022989"/>
    </source>
</evidence>
<name>A0AAD9PJ30_9APIC</name>
<evidence type="ECO:0000256" key="2">
    <source>
        <dbReference type="ARBA" id="ARBA00022692"/>
    </source>
</evidence>
<dbReference type="SMART" id="SM01417">
    <property type="entry name" value="Solute_trans_a"/>
    <property type="match status" value="1"/>
</dbReference>
<evidence type="ECO:0000256" key="4">
    <source>
        <dbReference type="ARBA" id="ARBA00023136"/>
    </source>
</evidence>
<dbReference type="AlphaFoldDB" id="A0AAD9PJ30"/>
<feature type="transmembrane region" description="Helical" evidence="5">
    <location>
        <begin position="172"/>
        <end position="199"/>
    </location>
</feature>
<evidence type="ECO:0000313" key="7">
    <source>
        <dbReference type="Proteomes" id="UP001214638"/>
    </source>
</evidence>
<comment type="caution">
    <text evidence="6">The sequence shown here is derived from an EMBL/GenBank/DDBJ whole genome shotgun (WGS) entry which is preliminary data.</text>
</comment>
<dbReference type="RefSeq" id="XP_067802443.1">
    <property type="nucleotide sequence ID" value="XM_067948292.1"/>
</dbReference>
<dbReference type="GO" id="GO:0016020">
    <property type="term" value="C:membrane"/>
    <property type="evidence" value="ECO:0007669"/>
    <property type="project" value="UniProtKB-SubCell"/>
</dbReference>
<accession>A0AAD9PJ30</accession>
<dbReference type="Proteomes" id="UP001214638">
    <property type="component" value="Unassembled WGS sequence"/>
</dbReference>
<gene>
    <name evidence="6" type="ORF">BdWA1_003277</name>
</gene>
<comment type="subcellular location">
    <subcellularLocation>
        <location evidence="1">Membrane</location>
        <topology evidence="1">Multi-pass membrane protein</topology>
    </subcellularLocation>
</comment>
<dbReference type="GeneID" id="94337574"/>